<evidence type="ECO:0000256" key="1">
    <source>
        <dbReference type="SAM" id="MobiDB-lite"/>
    </source>
</evidence>
<sequence length="462" mass="50085">MPGSRARCSVGLGVVTFLRAAQQLRERRAPAAFYRTGVVAARLRADPRRRAVAVPHDERSDELGHREDVEAGLWRARRACIGTRRIMIGIGCGRWSRHVDVVCLRFGGECIRTRQWDRRAALVEQALPEPLDEVPLLRDDSIQQCVVRPGHAQHVAHDAPVHFRDEVQVGRSPLPPARTLRGRRRRGRPCAHAPAPACGAVAPRDELLGICGGREARAAHAGEFGAGCGLCVLVGVGVEGGAVLGERREGERGAGAFLGDRRGWPQRGGDGLWRRCCVGRGLAAVHGVVCGVVSGGRERDGRRGERDGVVHGCPRSPHTRSRRILHQHIPHALITRPRRIRARHRHRRLRLLRAGAHRLARERRGELGPRVGPLVLLVFECELVLGAMRVRRGGERPSAAGRGGAAAGVGLEEVHGDGRLCAMCEAGAGWEKVASTAAARLGDGDEVVVRSEVDRQGKVGGR</sequence>
<dbReference type="Proteomes" id="UP000250043">
    <property type="component" value="Unassembled WGS sequence"/>
</dbReference>
<accession>A0A8E2AV45</accession>
<feature type="non-terminal residue" evidence="2">
    <location>
        <position position="462"/>
    </location>
</feature>
<keyword evidence="3" id="KW-1185">Reference proteome</keyword>
<proteinExistence type="predicted"/>
<reference evidence="2 3" key="1">
    <citation type="submission" date="2016-07" db="EMBL/GenBank/DDBJ databases">
        <title>Draft genome of the white-rot fungus Obba rivulosa 3A-2.</title>
        <authorList>
            <consortium name="DOE Joint Genome Institute"/>
            <person name="Miettinen O."/>
            <person name="Riley R."/>
            <person name="Acob R."/>
            <person name="Barry K."/>
            <person name="Cullen D."/>
            <person name="De Vries R."/>
            <person name="Hainaut M."/>
            <person name="Hatakka A."/>
            <person name="Henrissat B."/>
            <person name="Hilden K."/>
            <person name="Kuo R."/>
            <person name="Labutti K."/>
            <person name="Lipzen A."/>
            <person name="Makela M.R."/>
            <person name="Sandor L."/>
            <person name="Spatafora J.W."/>
            <person name="Grigoriev I.V."/>
            <person name="Hibbett D.S."/>
        </authorList>
    </citation>
    <scope>NUCLEOTIDE SEQUENCE [LARGE SCALE GENOMIC DNA]</scope>
    <source>
        <strain evidence="2 3">3A-2</strain>
    </source>
</reference>
<feature type="compositionally biased region" description="Basic and acidic residues" evidence="1">
    <location>
        <begin position="298"/>
        <end position="309"/>
    </location>
</feature>
<organism evidence="2 3">
    <name type="scientific">Obba rivulosa</name>
    <dbReference type="NCBI Taxonomy" id="1052685"/>
    <lineage>
        <taxon>Eukaryota</taxon>
        <taxon>Fungi</taxon>
        <taxon>Dikarya</taxon>
        <taxon>Basidiomycota</taxon>
        <taxon>Agaricomycotina</taxon>
        <taxon>Agaricomycetes</taxon>
        <taxon>Polyporales</taxon>
        <taxon>Gelatoporiaceae</taxon>
        <taxon>Obba</taxon>
    </lineage>
</organism>
<dbReference type="EMBL" id="KV722492">
    <property type="protein sequence ID" value="OCH87247.1"/>
    <property type="molecule type" value="Genomic_DNA"/>
</dbReference>
<protein>
    <submittedName>
        <fullName evidence="2">Uncharacterized protein</fullName>
    </submittedName>
</protein>
<gene>
    <name evidence="2" type="ORF">OBBRIDRAFT_170771</name>
</gene>
<dbReference type="AlphaFoldDB" id="A0A8E2AV45"/>
<evidence type="ECO:0000313" key="3">
    <source>
        <dbReference type="Proteomes" id="UP000250043"/>
    </source>
</evidence>
<feature type="region of interest" description="Disordered" evidence="1">
    <location>
        <begin position="298"/>
        <end position="320"/>
    </location>
</feature>
<evidence type="ECO:0000313" key="2">
    <source>
        <dbReference type="EMBL" id="OCH87247.1"/>
    </source>
</evidence>
<name>A0A8E2AV45_9APHY</name>